<organism evidence="1">
    <name type="scientific">Anguilla anguilla</name>
    <name type="common">European freshwater eel</name>
    <name type="synonym">Muraena anguilla</name>
    <dbReference type="NCBI Taxonomy" id="7936"/>
    <lineage>
        <taxon>Eukaryota</taxon>
        <taxon>Metazoa</taxon>
        <taxon>Chordata</taxon>
        <taxon>Craniata</taxon>
        <taxon>Vertebrata</taxon>
        <taxon>Euteleostomi</taxon>
        <taxon>Actinopterygii</taxon>
        <taxon>Neopterygii</taxon>
        <taxon>Teleostei</taxon>
        <taxon>Anguilliformes</taxon>
        <taxon>Anguillidae</taxon>
        <taxon>Anguilla</taxon>
    </lineage>
</organism>
<name>A0A0E9W6M8_ANGAN</name>
<accession>A0A0E9W6M8</accession>
<dbReference type="AlphaFoldDB" id="A0A0E9W6M8"/>
<sequence>MTADVGYISAHKLHLVGFFFHEFITLSQVASVDCLSHDHPICLSCDRKRG</sequence>
<reference evidence="1" key="2">
    <citation type="journal article" date="2015" name="Fish Shellfish Immunol.">
        <title>Early steps in the European eel (Anguilla anguilla)-Vibrio vulnificus interaction in the gills: Role of the RtxA13 toxin.</title>
        <authorList>
            <person name="Callol A."/>
            <person name="Pajuelo D."/>
            <person name="Ebbesson L."/>
            <person name="Teles M."/>
            <person name="MacKenzie S."/>
            <person name="Amaro C."/>
        </authorList>
    </citation>
    <scope>NUCLEOTIDE SEQUENCE</scope>
</reference>
<proteinExistence type="predicted"/>
<protein>
    <submittedName>
        <fullName evidence="1">Uncharacterized protein</fullName>
    </submittedName>
</protein>
<dbReference type="EMBL" id="GBXM01023439">
    <property type="protein sequence ID" value="JAH85138.1"/>
    <property type="molecule type" value="Transcribed_RNA"/>
</dbReference>
<reference evidence="1" key="1">
    <citation type="submission" date="2014-11" db="EMBL/GenBank/DDBJ databases">
        <authorList>
            <person name="Amaro Gonzalez C."/>
        </authorList>
    </citation>
    <scope>NUCLEOTIDE SEQUENCE</scope>
</reference>
<evidence type="ECO:0000313" key="1">
    <source>
        <dbReference type="EMBL" id="JAH85138.1"/>
    </source>
</evidence>